<name>A0ABY7PXW4_9ACTN</name>
<feature type="chain" id="PRO_5046880602" evidence="2">
    <location>
        <begin position="30"/>
        <end position="154"/>
    </location>
</feature>
<reference evidence="5" key="1">
    <citation type="submission" date="2022-12" db="EMBL/GenBank/DDBJ databases">
        <authorList>
            <person name="Mo P."/>
        </authorList>
    </citation>
    <scope>NUCLEOTIDE SEQUENCE [LARGE SCALE GENOMIC DNA]</scope>
    <source>
        <strain evidence="5">HUAS 3-15</strain>
    </source>
</reference>
<dbReference type="RefSeq" id="WP_270140643.1">
    <property type="nucleotide sequence ID" value="NZ_CP115450.1"/>
</dbReference>
<dbReference type="PANTHER" id="PTHR36507:SF1">
    <property type="entry name" value="BLL1555 PROTEIN"/>
    <property type="match status" value="1"/>
</dbReference>
<evidence type="ECO:0000256" key="2">
    <source>
        <dbReference type="SAM" id="SignalP"/>
    </source>
</evidence>
<dbReference type="InterPro" id="IPR008972">
    <property type="entry name" value="Cupredoxin"/>
</dbReference>
<dbReference type="InterPro" id="IPR052721">
    <property type="entry name" value="ET_Amicyanin"/>
</dbReference>
<feature type="domain" description="EfeO-type cupredoxin-like" evidence="3">
    <location>
        <begin position="68"/>
        <end position="153"/>
    </location>
</feature>
<dbReference type="Gene3D" id="2.60.40.420">
    <property type="entry name" value="Cupredoxins - blue copper proteins"/>
    <property type="match status" value="1"/>
</dbReference>
<protein>
    <submittedName>
        <fullName evidence="4">Cupredoxin domain-containing protein</fullName>
    </submittedName>
</protein>
<keyword evidence="5" id="KW-1185">Reference proteome</keyword>
<evidence type="ECO:0000313" key="5">
    <source>
        <dbReference type="Proteomes" id="UP001212821"/>
    </source>
</evidence>
<dbReference type="PROSITE" id="PS51257">
    <property type="entry name" value="PROKAR_LIPOPROTEIN"/>
    <property type="match status" value="1"/>
</dbReference>
<evidence type="ECO:0000313" key="4">
    <source>
        <dbReference type="EMBL" id="WBP85012.1"/>
    </source>
</evidence>
<dbReference type="SUPFAM" id="SSF49503">
    <property type="entry name" value="Cupredoxins"/>
    <property type="match status" value="1"/>
</dbReference>
<dbReference type="Proteomes" id="UP001212821">
    <property type="component" value="Chromosome"/>
</dbReference>
<sequence>MTSPRPLPAAAALLLSASLAACSSSGSSAGTPSISATSPVQSSAIATSPAQTSTGAVSPTSTLMASSPSSTGALHITIKDFAYSPASLTVSPGQTVTVTNQDTDGHTLTASDKSFDTGTIAPGATASFTAPQQTGAHPYICDIHPFMHGTLIVS</sequence>
<dbReference type="PANTHER" id="PTHR36507">
    <property type="entry name" value="BLL1555 PROTEIN"/>
    <property type="match status" value="1"/>
</dbReference>
<accession>A0ABY7PXW4</accession>
<gene>
    <name evidence="4" type="ORF">O1G21_03525</name>
</gene>
<organism evidence="4 5">
    <name type="scientific">Kitasatospora cathayae</name>
    <dbReference type="NCBI Taxonomy" id="3004092"/>
    <lineage>
        <taxon>Bacteria</taxon>
        <taxon>Bacillati</taxon>
        <taxon>Actinomycetota</taxon>
        <taxon>Actinomycetes</taxon>
        <taxon>Kitasatosporales</taxon>
        <taxon>Streptomycetaceae</taxon>
        <taxon>Kitasatospora</taxon>
    </lineage>
</organism>
<evidence type="ECO:0000259" key="3">
    <source>
        <dbReference type="Pfam" id="PF13473"/>
    </source>
</evidence>
<dbReference type="InterPro" id="IPR028096">
    <property type="entry name" value="EfeO_Cupredoxin"/>
</dbReference>
<evidence type="ECO:0000256" key="1">
    <source>
        <dbReference type="SAM" id="MobiDB-lite"/>
    </source>
</evidence>
<feature type="region of interest" description="Disordered" evidence="1">
    <location>
        <begin position="45"/>
        <end position="69"/>
    </location>
</feature>
<feature type="signal peptide" evidence="2">
    <location>
        <begin position="1"/>
        <end position="29"/>
    </location>
</feature>
<proteinExistence type="predicted"/>
<dbReference type="Pfam" id="PF13473">
    <property type="entry name" value="Cupredoxin_1"/>
    <property type="match status" value="1"/>
</dbReference>
<dbReference type="EMBL" id="CP115450">
    <property type="protein sequence ID" value="WBP85012.1"/>
    <property type="molecule type" value="Genomic_DNA"/>
</dbReference>
<keyword evidence="2" id="KW-0732">Signal</keyword>